<dbReference type="Pfam" id="PF11716">
    <property type="entry name" value="MDMPI_N"/>
    <property type="match status" value="1"/>
</dbReference>
<comment type="caution">
    <text evidence="3">The sequence shown here is derived from an EMBL/GenBank/DDBJ whole genome shotgun (WGS) entry which is preliminary data.</text>
</comment>
<feature type="compositionally biased region" description="Basic residues" evidence="1">
    <location>
        <begin position="261"/>
        <end position="270"/>
    </location>
</feature>
<evidence type="ECO:0000256" key="1">
    <source>
        <dbReference type="SAM" id="MobiDB-lite"/>
    </source>
</evidence>
<evidence type="ECO:0000259" key="2">
    <source>
        <dbReference type="Pfam" id="PF11716"/>
    </source>
</evidence>
<gene>
    <name evidence="3" type="ORF">BFC17_04350</name>
</gene>
<dbReference type="AlphaFoldDB" id="A0A1E8FCJ8"/>
<keyword evidence="4" id="KW-1185">Reference proteome</keyword>
<organism evidence="3 4">
    <name type="scientific">Alteromonas lipolytica</name>
    <dbReference type="NCBI Taxonomy" id="1856405"/>
    <lineage>
        <taxon>Bacteria</taxon>
        <taxon>Pseudomonadati</taxon>
        <taxon>Pseudomonadota</taxon>
        <taxon>Gammaproteobacteria</taxon>
        <taxon>Alteromonadales</taxon>
        <taxon>Alteromonadaceae</taxon>
        <taxon>Alteromonas/Salinimonas group</taxon>
        <taxon>Alteromonas</taxon>
    </lineage>
</organism>
<accession>A0A1E8FCJ8</accession>
<dbReference type="STRING" id="1856405.BFC17_04350"/>
<reference evidence="3 4" key="1">
    <citation type="submission" date="2016-09" db="EMBL/GenBank/DDBJ databases">
        <title>Alteromonas lipolytica, a new species isolated from sea water.</title>
        <authorList>
            <person name="Wu Y.-H."/>
            <person name="Cheng H."/>
            <person name="Xu X.-W."/>
        </authorList>
    </citation>
    <scope>NUCLEOTIDE SEQUENCE [LARGE SCALE GENOMIC DNA]</scope>
    <source>
        <strain evidence="3 4">JW12</strain>
    </source>
</reference>
<dbReference type="OrthoDB" id="113180at2"/>
<dbReference type="InterPro" id="IPR034660">
    <property type="entry name" value="DinB/YfiT-like"/>
</dbReference>
<dbReference type="SUPFAM" id="SSF109854">
    <property type="entry name" value="DinB/YfiT-like putative metalloenzymes"/>
    <property type="match status" value="1"/>
</dbReference>
<feature type="region of interest" description="Disordered" evidence="1">
    <location>
        <begin position="251"/>
        <end position="270"/>
    </location>
</feature>
<proteinExistence type="predicted"/>
<evidence type="ECO:0000313" key="3">
    <source>
        <dbReference type="EMBL" id="OFI33496.1"/>
    </source>
</evidence>
<dbReference type="Gene3D" id="1.20.120.450">
    <property type="entry name" value="dinb family like domain"/>
    <property type="match status" value="1"/>
</dbReference>
<protein>
    <recommendedName>
        <fullName evidence="2">Mycothiol-dependent maleylpyruvate isomerase metal-binding domain-containing protein</fullName>
    </recommendedName>
</protein>
<dbReference type="EMBL" id="MJIC01000015">
    <property type="protein sequence ID" value="OFI33496.1"/>
    <property type="molecule type" value="Genomic_DNA"/>
</dbReference>
<dbReference type="InterPro" id="IPR017517">
    <property type="entry name" value="Maleyloyr_isom"/>
</dbReference>
<evidence type="ECO:0000313" key="4">
    <source>
        <dbReference type="Proteomes" id="UP000176037"/>
    </source>
</evidence>
<dbReference type="RefSeq" id="WP_070177872.1">
    <property type="nucleotide sequence ID" value="NZ_BMJR01000002.1"/>
</dbReference>
<dbReference type="InterPro" id="IPR024344">
    <property type="entry name" value="MDMPI_metal-binding"/>
</dbReference>
<dbReference type="Proteomes" id="UP000176037">
    <property type="component" value="Unassembled WGS sequence"/>
</dbReference>
<name>A0A1E8FCJ8_9ALTE</name>
<sequence length="270" mass="29774">MNPEVVDFKNECLSIADIIKDLPSQAYLTPTGFKNWTIENILCHLILGNQGAVLSLQDPEAFQARFKEMRAERAAGVPNAEVERARVGDAHGEALLKQWLQSVDEIVEAFGEIDLKQRVPWAKTMSARSSVSARLMENWAHAQAIYDMLGIDRPDTDRISSIVYLGVNTFGWTFENQGVAAPGPRPAVRLSTGSGTTWEFDAQEDSQDLIEGSALAFCQVVTQVRNIADTDLTVIGEVAQTWMQQAQCFAGPPHPVPAPGTRHKKLENIE</sequence>
<dbReference type="NCBIfam" id="TIGR03083">
    <property type="entry name" value="maleylpyruvate isomerase family mycothiol-dependent enzyme"/>
    <property type="match status" value="1"/>
</dbReference>
<feature type="domain" description="Mycothiol-dependent maleylpyruvate isomerase metal-binding" evidence="2">
    <location>
        <begin position="14"/>
        <end position="145"/>
    </location>
</feature>
<dbReference type="GO" id="GO:0046872">
    <property type="term" value="F:metal ion binding"/>
    <property type="evidence" value="ECO:0007669"/>
    <property type="project" value="InterPro"/>
</dbReference>